<dbReference type="EMBL" id="BMAU01021221">
    <property type="protein sequence ID" value="GFY00619.1"/>
    <property type="molecule type" value="Genomic_DNA"/>
</dbReference>
<sequence>MSESDSEDESKQSQRPESAMSIKSDTSNLLPETDCMKRRLAIREIEKLDSELDTYKKTLTINRAIGDKASIPQLEKIILLNIVEKERKVSELRLIPPCLDANCLDHALLFPMRPVTDTSKTKIQPQKRKNEKEDSEGFAFPKKTARPITPTIALEPLTTKNNFETLTPGPDPIIKMTTENKATKPRALLPITLKVSENYRDQIKKINETFPDLQIKTAGDYFKLYPNSIDQCRSLSHFLESDSQFQFYTFPLLENKPLKVVIKGLPRVTLPEEITIDLEELGFTVTSCTQMISKRTKLELPFFLITLPRNDFNLTIRQLTHLHYLKISVEGYSIRGVTQCYKCNNFYHTAANCFMKPRCIKCGKEHMTKDCNITQRIENPYCINCHVYGYTACYTKCPRFPKPKSAPQTINKNNNTFNSNNVKENLSYANAVSGNNHNNSTPQPSIPRKNRESQSSFQSFLPADINFNDVKNLFELFKIISNIVNNCPKLISILPALKATNNLDTAVQNFTDVITNAIAASTSTRVINTPHLHLPENIRELIRAKNRFRKLWNNTRYQPYKREVNALIRQIRKEIEAHKNRTWKDLLLTLNPHDNSLYNLHRKITKRATVTHPLHGPGGMAYSDFEKAEAFKDTLEVTFQENVEPYSDDKIEEVENVVCNYFDNFTTLTPPLTSPIEVRGIIKRLQNRKAAGPDHIPNIALKYLTLNAITHLTKIYNQCLIKNHFPTQWKQANVVMLPKPNQDHKFSQNYRPISLLSTTAKVFERIILKRIQTHCKAIDCIPPEQCGFREGHSTLHQLIRVTNIINEGFANKFYTVGVFLDVKRAFDKMWHDLTYKLIKLKNSLDI</sequence>
<evidence type="ECO:0000256" key="1">
    <source>
        <dbReference type="SAM" id="MobiDB-lite"/>
    </source>
</evidence>
<dbReference type="Pfam" id="PF00078">
    <property type="entry name" value="RVT_1"/>
    <property type="match status" value="1"/>
</dbReference>
<dbReference type="InterPro" id="IPR000477">
    <property type="entry name" value="RT_dom"/>
</dbReference>
<gene>
    <name evidence="3" type="primary">X-element ORF2</name>
    <name evidence="3" type="ORF">TNCV_2140141</name>
</gene>
<dbReference type="PROSITE" id="PS50878">
    <property type="entry name" value="RT_POL"/>
    <property type="match status" value="1"/>
</dbReference>
<feature type="region of interest" description="Disordered" evidence="1">
    <location>
        <begin position="431"/>
        <end position="453"/>
    </location>
</feature>
<keyword evidence="4" id="KW-1185">Reference proteome</keyword>
<feature type="domain" description="Reverse transcriptase" evidence="2">
    <location>
        <begin position="718"/>
        <end position="846"/>
    </location>
</feature>
<proteinExistence type="predicted"/>
<dbReference type="PANTHER" id="PTHR19446">
    <property type="entry name" value="REVERSE TRANSCRIPTASES"/>
    <property type="match status" value="1"/>
</dbReference>
<evidence type="ECO:0000313" key="4">
    <source>
        <dbReference type="Proteomes" id="UP000887159"/>
    </source>
</evidence>
<evidence type="ECO:0000313" key="3">
    <source>
        <dbReference type="EMBL" id="GFY00619.1"/>
    </source>
</evidence>
<reference evidence="3" key="1">
    <citation type="submission" date="2020-08" db="EMBL/GenBank/DDBJ databases">
        <title>Multicomponent nature underlies the extraordinary mechanical properties of spider dragline silk.</title>
        <authorList>
            <person name="Kono N."/>
            <person name="Nakamura H."/>
            <person name="Mori M."/>
            <person name="Yoshida Y."/>
            <person name="Ohtoshi R."/>
            <person name="Malay A.D."/>
            <person name="Moran D.A.P."/>
            <person name="Tomita M."/>
            <person name="Numata K."/>
            <person name="Arakawa K."/>
        </authorList>
    </citation>
    <scope>NUCLEOTIDE SEQUENCE</scope>
</reference>
<feature type="region of interest" description="Disordered" evidence="1">
    <location>
        <begin position="1"/>
        <end position="28"/>
    </location>
</feature>
<feature type="region of interest" description="Disordered" evidence="1">
    <location>
        <begin position="116"/>
        <end position="136"/>
    </location>
</feature>
<dbReference type="GO" id="GO:0003964">
    <property type="term" value="F:RNA-directed DNA polymerase activity"/>
    <property type="evidence" value="ECO:0007669"/>
    <property type="project" value="UniProtKB-KW"/>
</dbReference>
<dbReference type="AlphaFoldDB" id="A0A8X6V608"/>
<evidence type="ECO:0000259" key="2">
    <source>
        <dbReference type="PROSITE" id="PS50878"/>
    </source>
</evidence>
<feature type="compositionally biased region" description="Polar residues" evidence="1">
    <location>
        <begin position="15"/>
        <end position="28"/>
    </location>
</feature>
<dbReference type="Proteomes" id="UP000887159">
    <property type="component" value="Unassembled WGS sequence"/>
</dbReference>
<keyword evidence="3" id="KW-0808">Transferase</keyword>
<keyword evidence="3" id="KW-0548">Nucleotidyltransferase</keyword>
<organism evidence="3 4">
    <name type="scientific">Trichonephila clavipes</name>
    <name type="common">Golden silk orbweaver</name>
    <name type="synonym">Nephila clavipes</name>
    <dbReference type="NCBI Taxonomy" id="2585209"/>
    <lineage>
        <taxon>Eukaryota</taxon>
        <taxon>Metazoa</taxon>
        <taxon>Ecdysozoa</taxon>
        <taxon>Arthropoda</taxon>
        <taxon>Chelicerata</taxon>
        <taxon>Arachnida</taxon>
        <taxon>Araneae</taxon>
        <taxon>Araneomorphae</taxon>
        <taxon>Entelegynae</taxon>
        <taxon>Araneoidea</taxon>
        <taxon>Nephilidae</taxon>
        <taxon>Trichonephila</taxon>
    </lineage>
</organism>
<accession>A0A8X6V608</accession>
<protein>
    <submittedName>
        <fullName evidence="3">Probable RNA-directed DNA polymerase from transposon X-element</fullName>
    </submittedName>
</protein>
<dbReference type="CDD" id="cd01650">
    <property type="entry name" value="RT_nLTR_like"/>
    <property type="match status" value="1"/>
</dbReference>
<name>A0A8X6V608_TRICX</name>
<feature type="compositionally biased region" description="Polar residues" evidence="1">
    <location>
        <begin position="431"/>
        <end position="443"/>
    </location>
</feature>
<keyword evidence="3" id="KW-0695">RNA-directed DNA polymerase</keyword>
<comment type="caution">
    <text evidence="3">The sequence shown here is derived from an EMBL/GenBank/DDBJ whole genome shotgun (WGS) entry which is preliminary data.</text>
</comment>